<keyword evidence="3 5" id="KW-0479">Metal-binding</keyword>
<dbReference type="GO" id="GO:1901359">
    <property type="term" value="F:tungstate binding"/>
    <property type="evidence" value="ECO:0007669"/>
    <property type="project" value="UniProtKB-ARBA"/>
</dbReference>
<evidence type="ECO:0000256" key="4">
    <source>
        <dbReference type="ARBA" id="ARBA00022729"/>
    </source>
</evidence>
<dbReference type="PANTHER" id="PTHR30632">
    <property type="entry name" value="MOLYBDATE-BINDING PERIPLASMIC PROTEIN"/>
    <property type="match status" value="1"/>
</dbReference>
<proteinExistence type="inferred from homology"/>
<name>A0A0S6U483_CLOBO</name>
<dbReference type="EMBL" id="DF384213">
    <property type="protein sequence ID" value="GAE02020.1"/>
    <property type="molecule type" value="Genomic_DNA"/>
</dbReference>
<dbReference type="NCBIfam" id="TIGR01256">
    <property type="entry name" value="modA"/>
    <property type="match status" value="1"/>
</dbReference>
<feature type="binding site" evidence="5">
    <location>
        <position position="78"/>
    </location>
    <ligand>
        <name>molybdate</name>
        <dbReference type="ChEBI" id="CHEBI:36264"/>
    </ligand>
</feature>
<dbReference type="PROSITE" id="PS51257">
    <property type="entry name" value="PROKAR_LIPOPROTEIN"/>
    <property type="match status" value="1"/>
</dbReference>
<sequence>MKKILSVLIVAILALSLFGCTNTKVEEKKEDVSNKKESKENLDITVSAAASLTEALTEIQKKYEKETGAKLSITFDASGTLQKQIEQGAPTDLFISASKNNMDNLQEEKLIDNNTRKDLLGNKLVLIVSEENKDKKVEKISDLKNMNFKLAIGEPESVPAGKYAKEVIEYYKVWDALKDKIVYGKSVKQVAKYVESGEAAAGIVYNNDAKVLKKSYIKYTFDEKSHKPIVYPMAVVKNSKNKEGARKFAEYIQTKEVKDIFIKYGFNPIAK</sequence>
<dbReference type="GO" id="GO:0030973">
    <property type="term" value="F:molybdate ion binding"/>
    <property type="evidence" value="ECO:0007669"/>
    <property type="project" value="TreeGrafter"/>
</dbReference>
<feature type="binding site" evidence="5">
    <location>
        <position position="205"/>
    </location>
    <ligand>
        <name>molybdate</name>
        <dbReference type="ChEBI" id="CHEBI:36264"/>
    </ligand>
</feature>
<protein>
    <submittedName>
        <fullName evidence="7">Molybdate ABC transporter, periplasmic molybdate-binding protein</fullName>
    </submittedName>
</protein>
<dbReference type="InterPro" id="IPR005950">
    <property type="entry name" value="ModA"/>
</dbReference>
<feature type="chain" id="PRO_5039169655" evidence="6">
    <location>
        <begin position="20"/>
        <end position="271"/>
    </location>
</feature>
<evidence type="ECO:0000256" key="6">
    <source>
        <dbReference type="SAM" id="SignalP"/>
    </source>
</evidence>
<reference evidence="7" key="1">
    <citation type="submission" date="2013-10" db="EMBL/GenBank/DDBJ databases">
        <title>Draft genome sequence of Clostridium botulinum type B strain Osaka05.</title>
        <authorList>
            <person name="Sakaguchi Y."/>
            <person name="Hosomi K."/>
            <person name="Uchiyama J."/>
            <person name="Ogura Y."/>
            <person name="Sakaguchi M."/>
            <person name="Kohda T."/>
            <person name="Mukamoto M."/>
            <person name="Misawa N."/>
            <person name="Matsuzaki S."/>
            <person name="Hayashi T."/>
            <person name="Kozaki S."/>
        </authorList>
    </citation>
    <scope>NUCLEOTIDE SEQUENCE</scope>
    <source>
        <strain evidence="7">Osaka05</strain>
    </source>
</reference>
<feature type="binding site" evidence="5">
    <location>
        <position position="51"/>
    </location>
    <ligand>
        <name>molybdate</name>
        <dbReference type="ChEBI" id="CHEBI:36264"/>
    </ligand>
</feature>
<dbReference type="RefSeq" id="WP_030034731.1">
    <property type="nucleotide sequence ID" value="NZ_DF384213.1"/>
</dbReference>
<dbReference type="AlphaFoldDB" id="A0A0S6U483"/>
<evidence type="ECO:0000256" key="2">
    <source>
        <dbReference type="ARBA" id="ARBA00022505"/>
    </source>
</evidence>
<keyword evidence="2 5" id="KW-0500">Molybdenum</keyword>
<evidence type="ECO:0000256" key="3">
    <source>
        <dbReference type="ARBA" id="ARBA00022723"/>
    </source>
</evidence>
<dbReference type="FunFam" id="3.40.190.10:FF:000035">
    <property type="entry name" value="Molybdate ABC transporter substrate-binding protein"/>
    <property type="match status" value="1"/>
</dbReference>
<gene>
    <name evidence="7" type="ORF">CBO05C_1710</name>
</gene>
<dbReference type="HOGENOM" id="CLU_065520_3_1_9"/>
<feature type="signal peptide" evidence="6">
    <location>
        <begin position="1"/>
        <end position="19"/>
    </location>
</feature>
<comment type="similarity">
    <text evidence="1">Belongs to the bacterial solute-binding protein ModA family.</text>
</comment>
<evidence type="ECO:0000256" key="5">
    <source>
        <dbReference type="PIRSR" id="PIRSR004846-1"/>
    </source>
</evidence>
<dbReference type="Gene3D" id="3.40.190.10">
    <property type="entry name" value="Periplasmic binding protein-like II"/>
    <property type="match status" value="2"/>
</dbReference>
<dbReference type="PANTHER" id="PTHR30632:SF0">
    <property type="entry name" value="SULFATE-BINDING PROTEIN"/>
    <property type="match status" value="1"/>
</dbReference>
<dbReference type="InterPro" id="IPR050682">
    <property type="entry name" value="ModA/WtpA"/>
</dbReference>
<evidence type="ECO:0000256" key="1">
    <source>
        <dbReference type="ARBA" id="ARBA00009175"/>
    </source>
</evidence>
<evidence type="ECO:0000313" key="7">
    <source>
        <dbReference type="EMBL" id="GAE02020.1"/>
    </source>
</evidence>
<feature type="binding site" evidence="5">
    <location>
        <position position="160"/>
    </location>
    <ligand>
        <name>molybdate</name>
        <dbReference type="ChEBI" id="CHEBI:36264"/>
    </ligand>
</feature>
<accession>A0A0S6U483</accession>
<dbReference type="Pfam" id="PF13531">
    <property type="entry name" value="SBP_bac_11"/>
    <property type="match status" value="1"/>
</dbReference>
<dbReference type="SUPFAM" id="SSF53850">
    <property type="entry name" value="Periplasmic binding protein-like II"/>
    <property type="match status" value="1"/>
</dbReference>
<dbReference type="Proteomes" id="UP000054164">
    <property type="component" value="Unassembled WGS sequence"/>
</dbReference>
<dbReference type="GO" id="GO:0046872">
    <property type="term" value="F:metal ion binding"/>
    <property type="evidence" value="ECO:0007669"/>
    <property type="project" value="UniProtKB-KW"/>
</dbReference>
<keyword evidence="4 6" id="KW-0732">Signal</keyword>
<organism evidence="7">
    <name type="scientific">Clostridium botulinum B str. Osaka05</name>
    <dbReference type="NCBI Taxonomy" id="1407017"/>
    <lineage>
        <taxon>Bacteria</taxon>
        <taxon>Bacillati</taxon>
        <taxon>Bacillota</taxon>
        <taxon>Clostridia</taxon>
        <taxon>Eubacteriales</taxon>
        <taxon>Clostridiaceae</taxon>
        <taxon>Clostridium</taxon>
    </lineage>
</organism>
<dbReference type="GO" id="GO:0015689">
    <property type="term" value="P:molybdate ion transport"/>
    <property type="evidence" value="ECO:0007669"/>
    <property type="project" value="InterPro"/>
</dbReference>
<dbReference type="PIRSF" id="PIRSF004846">
    <property type="entry name" value="ModA"/>
    <property type="match status" value="1"/>
</dbReference>
<feature type="binding site" evidence="5">
    <location>
        <position position="187"/>
    </location>
    <ligand>
        <name>molybdate</name>
        <dbReference type="ChEBI" id="CHEBI:36264"/>
    </ligand>
</feature>